<dbReference type="NCBIfam" id="TIGR02469">
    <property type="entry name" value="CbiT"/>
    <property type="match status" value="1"/>
</dbReference>
<dbReference type="EMBL" id="LJZR01000003">
    <property type="protein sequence ID" value="KPQ36917.1"/>
    <property type="molecule type" value="Genomic_DNA"/>
</dbReference>
<comment type="caution">
    <text evidence="6">The sequence shown here is derived from an EMBL/GenBank/DDBJ whole genome shotgun (WGS) entry which is preliminary data.</text>
</comment>
<keyword evidence="5" id="KW-0949">S-adenosyl-L-methionine</keyword>
<dbReference type="SUPFAM" id="SSF53335">
    <property type="entry name" value="S-adenosyl-L-methionine-dependent methyltransferases"/>
    <property type="match status" value="1"/>
</dbReference>
<reference evidence="6 7" key="1">
    <citation type="submission" date="2015-09" db="EMBL/GenBank/DDBJ databases">
        <title>Identification and resolution of microdiversity through metagenomic sequencing of parallel consortia.</title>
        <authorList>
            <person name="Nelson W.C."/>
            <person name="Romine M.F."/>
            <person name="Lindemann S.R."/>
        </authorList>
    </citation>
    <scope>NUCLEOTIDE SEQUENCE [LARGE SCALE GENOMIC DNA]</scope>
    <source>
        <strain evidence="6">Ana</strain>
    </source>
</reference>
<sequence length="198" mass="21559">MSALWPYATPGIPDRLFQQLPGIPLTKREVRLLVMGYLRLKPDAQLWDIGAGTGTVAIEAALLCPQGKITAVERDEEVAGLIKTNCDRFEVSNVEVISGSAPECLNHIKGEPSCILIEGAPLQATLETAWEKLVVSGRIVVTANNLEALYTASETFAALHIRNIEVAQPVINRLETRGNQRVFASVDPIFIISGDKLE</sequence>
<evidence type="ECO:0000256" key="3">
    <source>
        <dbReference type="ARBA" id="ARBA00022603"/>
    </source>
</evidence>
<keyword evidence="3 6" id="KW-0489">Methyltransferase</keyword>
<keyword evidence="4 6" id="KW-0808">Transferase</keyword>
<dbReference type="GO" id="GO:0008276">
    <property type="term" value="F:protein methyltransferase activity"/>
    <property type="evidence" value="ECO:0007669"/>
    <property type="project" value="InterPro"/>
</dbReference>
<gene>
    <name evidence="6" type="primary">cbiT</name>
    <name evidence="6" type="ORF">HLUCCA11_03105</name>
</gene>
<dbReference type="AlphaFoldDB" id="A0A0P8A1T2"/>
<name>A0A0P8A1T2_9CYAN</name>
<dbReference type="GO" id="GO:0032259">
    <property type="term" value="P:methylation"/>
    <property type="evidence" value="ECO:0007669"/>
    <property type="project" value="UniProtKB-KW"/>
</dbReference>
<dbReference type="STRING" id="1666911.HLUCCA11_03105"/>
<dbReference type="GO" id="GO:0009236">
    <property type="term" value="P:cobalamin biosynthetic process"/>
    <property type="evidence" value="ECO:0007669"/>
    <property type="project" value="UniProtKB-UniPathway"/>
</dbReference>
<evidence type="ECO:0000313" key="6">
    <source>
        <dbReference type="EMBL" id="KPQ36917.1"/>
    </source>
</evidence>
<protein>
    <submittedName>
        <fullName evidence="6">Cobalt-precorrin-6B (C15)-methyltransferase</fullName>
        <ecNumber evidence="6">2.1.1.196</ecNumber>
    </submittedName>
</protein>
<comment type="pathway">
    <text evidence="1">Cofactor biosynthesis; adenosylcobalamin biosynthesis.</text>
</comment>
<evidence type="ECO:0000256" key="4">
    <source>
        <dbReference type="ARBA" id="ARBA00022679"/>
    </source>
</evidence>
<dbReference type="InterPro" id="IPR050714">
    <property type="entry name" value="Cobalamin_biosynth_MTase"/>
</dbReference>
<organism evidence="6 7">
    <name type="scientific">Phormidesmis priestleyi Ana</name>
    <dbReference type="NCBI Taxonomy" id="1666911"/>
    <lineage>
        <taxon>Bacteria</taxon>
        <taxon>Bacillati</taxon>
        <taxon>Cyanobacteriota</taxon>
        <taxon>Cyanophyceae</taxon>
        <taxon>Leptolyngbyales</taxon>
        <taxon>Leptolyngbyaceae</taxon>
        <taxon>Phormidesmis</taxon>
    </lineage>
</organism>
<dbReference type="InterPro" id="IPR029063">
    <property type="entry name" value="SAM-dependent_MTases_sf"/>
</dbReference>
<proteinExistence type="predicted"/>
<dbReference type="PANTHER" id="PTHR43182:SF1">
    <property type="entry name" value="COBALT-PRECORRIN-7 C(5)-METHYLTRANSFERASE"/>
    <property type="match status" value="1"/>
</dbReference>
<dbReference type="CDD" id="cd02440">
    <property type="entry name" value="AdoMet_MTases"/>
    <property type="match status" value="1"/>
</dbReference>
<evidence type="ECO:0000256" key="1">
    <source>
        <dbReference type="ARBA" id="ARBA00004953"/>
    </source>
</evidence>
<dbReference type="InterPro" id="IPR014008">
    <property type="entry name" value="Cbl_synth_MTase_CbiT"/>
</dbReference>
<dbReference type="UniPathway" id="UPA00148"/>
<evidence type="ECO:0000256" key="2">
    <source>
        <dbReference type="ARBA" id="ARBA00022573"/>
    </source>
</evidence>
<dbReference type="Proteomes" id="UP000050465">
    <property type="component" value="Unassembled WGS sequence"/>
</dbReference>
<keyword evidence="2" id="KW-0169">Cobalamin biosynthesis</keyword>
<dbReference type="EC" id="2.1.1.196" evidence="6"/>
<evidence type="ECO:0000313" key="7">
    <source>
        <dbReference type="Proteomes" id="UP000050465"/>
    </source>
</evidence>
<dbReference type="PATRIC" id="fig|1666911.3.peg.3462"/>
<dbReference type="PANTHER" id="PTHR43182">
    <property type="entry name" value="COBALT-PRECORRIN-6B C(15)-METHYLTRANSFERASE (DECARBOXYLATING)"/>
    <property type="match status" value="1"/>
</dbReference>
<accession>A0A0P8A1T2</accession>
<dbReference type="Gene3D" id="3.40.50.150">
    <property type="entry name" value="Vaccinia Virus protein VP39"/>
    <property type="match status" value="1"/>
</dbReference>
<evidence type="ECO:0000256" key="5">
    <source>
        <dbReference type="ARBA" id="ARBA00022691"/>
    </source>
</evidence>
<dbReference type="Pfam" id="PF01135">
    <property type="entry name" value="PCMT"/>
    <property type="match status" value="1"/>
</dbReference>
<dbReference type="NCBIfam" id="NF005640">
    <property type="entry name" value="PRK07402.1"/>
    <property type="match status" value="1"/>
</dbReference>